<evidence type="ECO:0000313" key="1">
    <source>
        <dbReference type="EMBL" id="QJA77257.1"/>
    </source>
</evidence>
<dbReference type="AlphaFoldDB" id="A0A6M3K6Q8"/>
<organism evidence="1">
    <name type="scientific">viral metagenome</name>
    <dbReference type="NCBI Taxonomy" id="1070528"/>
    <lineage>
        <taxon>unclassified sequences</taxon>
        <taxon>metagenomes</taxon>
        <taxon>organismal metagenomes</taxon>
    </lineage>
</organism>
<dbReference type="EMBL" id="MT142272">
    <property type="protein sequence ID" value="QJA77257.1"/>
    <property type="molecule type" value="Genomic_DNA"/>
</dbReference>
<reference evidence="1" key="1">
    <citation type="submission" date="2020-03" db="EMBL/GenBank/DDBJ databases">
        <title>The deep terrestrial virosphere.</title>
        <authorList>
            <person name="Holmfeldt K."/>
            <person name="Nilsson E."/>
            <person name="Simone D."/>
            <person name="Lopez-Fernandez M."/>
            <person name="Wu X."/>
            <person name="de Brujin I."/>
            <person name="Lundin D."/>
            <person name="Andersson A."/>
            <person name="Bertilsson S."/>
            <person name="Dopson M."/>
        </authorList>
    </citation>
    <scope>NUCLEOTIDE SEQUENCE</scope>
    <source>
        <strain evidence="1">MM415A01346</strain>
    </source>
</reference>
<proteinExistence type="predicted"/>
<sequence>MANPKFTKSGYDDLEFGRGLLYPVEKPQQVIQVVERTAGMTLQVESLGGTIHTRPLRLRGLSSTIFTSLRTWHETVAAGATNTFTFVDEDETSHTVRWLDDTLNMPEYFNGRHSVEILLEVISTP</sequence>
<protein>
    <submittedName>
        <fullName evidence="1">Uncharacterized protein</fullName>
    </submittedName>
</protein>
<accession>A0A6M3K6Q8</accession>
<gene>
    <name evidence="1" type="ORF">MM415A01346_0013</name>
</gene>
<name>A0A6M3K6Q8_9ZZZZ</name>